<name>A0A7R5K2K0_9PASS</name>
<dbReference type="Pfam" id="PF00397">
    <property type="entry name" value="WW"/>
    <property type="match status" value="1"/>
</dbReference>
<evidence type="ECO:0000259" key="2">
    <source>
        <dbReference type="PROSITE" id="PS50003"/>
    </source>
</evidence>
<dbReference type="PROSITE" id="PS01159">
    <property type="entry name" value="WW_DOMAIN_1"/>
    <property type="match status" value="1"/>
</dbReference>
<dbReference type="Proteomes" id="UP000504627">
    <property type="component" value="Unplaced"/>
</dbReference>
<dbReference type="Gene3D" id="2.30.29.30">
    <property type="entry name" value="Pleckstrin-homology domain (PH domain)/Phosphotyrosine-binding domain (PTB)"/>
    <property type="match status" value="1"/>
</dbReference>
<dbReference type="Gene3D" id="2.20.70.10">
    <property type="match status" value="2"/>
</dbReference>
<dbReference type="PANTHER" id="PTHR12752">
    <property type="entry name" value="PHOSPHOINOSITOL 3-PHOSPHATE-BINDING PROTEIN"/>
    <property type="match status" value="1"/>
</dbReference>
<dbReference type="InterPro" id="IPR001202">
    <property type="entry name" value="WW_dom"/>
</dbReference>
<dbReference type="GO" id="GO:0032266">
    <property type="term" value="F:phosphatidylinositol-3-phosphate binding"/>
    <property type="evidence" value="ECO:0007669"/>
    <property type="project" value="TreeGrafter"/>
</dbReference>
<evidence type="ECO:0000256" key="1">
    <source>
        <dbReference type="SAM" id="MobiDB-lite"/>
    </source>
</evidence>
<dbReference type="SUPFAM" id="SSF51045">
    <property type="entry name" value="WW domain"/>
    <property type="match status" value="2"/>
</dbReference>
<accession>A0A7R5K2K0</accession>
<organism evidence="4 5">
    <name type="scientific">Pipra filicauda</name>
    <name type="common">Wire-tailed manakin</name>
    <dbReference type="NCBI Taxonomy" id="649802"/>
    <lineage>
        <taxon>Eukaryota</taxon>
        <taxon>Metazoa</taxon>
        <taxon>Chordata</taxon>
        <taxon>Craniata</taxon>
        <taxon>Vertebrata</taxon>
        <taxon>Euteleostomi</taxon>
        <taxon>Archelosauria</taxon>
        <taxon>Archosauria</taxon>
        <taxon>Dinosauria</taxon>
        <taxon>Saurischia</taxon>
        <taxon>Theropoda</taxon>
        <taxon>Coelurosauria</taxon>
        <taxon>Aves</taxon>
        <taxon>Neognathae</taxon>
        <taxon>Neoaves</taxon>
        <taxon>Telluraves</taxon>
        <taxon>Australaves</taxon>
        <taxon>Passeriformes</taxon>
        <taxon>Pipridae</taxon>
        <taxon>Pipra</taxon>
    </lineage>
</organism>
<dbReference type="GO" id="GO:0080025">
    <property type="term" value="F:phosphatidylinositol-3,5-bisphosphate binding"/>
    <property type="evidence" value="ECO:0007669"/>
    <property type="project" value="TreeGrafter"/>
</dbReference>
<dbReference type="GO" id="GO:0005829">
    <property type="term" value="C:cytosol"/>
    <property type="evidence" value="ECO:0007669"/>
    <property type="project" value="TreeGrafter"/>
</dbReference>
<dbReference type="GeneID" id="114001902"/>
<evidence type="ECO:0000313" key="5">
    <source>
        <dbReference type="RefSeq" id="XP_039235406.1"/>
    </source>
</evidence>
<dbReference type="PROSITE" id="PS50020">
    <property type="entry name" value="WW_DOMAIN_2"/>
    <property type="match status" value="2"/>
</dbReference>
<dbReference type="RefSeq" id="XP_039235406.1">
    <property type="nucleotide sequence ID" value="XM_039379472.1"/>
</dbReference>
<feature type="domain" description="WW" evidence="3">
    <location>
        <begin position="55"/>
        <end position="88"/>
    </location>
</feature>
<reference evidence="5" key="1">
    <citation type="submission" date="2025-08" db="UniProtKB">
        <authorList>
            <consortium name="RefSeq"/>
        </authorList>
    </citation>
    <scope>IDENTIFICATION</scope>
    <source>
        <tissue evidence="5">Muscle</tissue>
    </source>
</reference>
<dbReference type="GO" id="GO:0070273">
    <property type="term" value="F:phosphatidylinositol-4-phosphate binding"/>
    <property type="evidence" value="ECO:0007669"/>
    <property type="project" value="TreeGrafter"/>
</dbReference>
<feature type="region of interest" description="Disordered" evidence="1">
    <location>
        <begin position="139"/>
        <end position="162"/>
    </location>
</feature>
<dbReference type="SUPFAM" id="SSF50729">
    <property type="entry name" value="PH domain-like"/>
    <property type="match status" value="1"/>
</dbReference>
<sequence>MAELSAERLRALPGSWSYGISQGGRVFFINEEAKSTTWLHPLTGEAVITGHRRSADLPTGWEEAYTFEGARYYVNHNERKVTCKHPVTGQPSQDNCIFVVNEQTAAAMTSEEKKERPVSMICEATNYNLTSDYAAHPMSPVGRTSRSSKKVHNFGKRSNSIKRNPNAPVVRRGWLYKQDSTGMKLWKKRWFVLSDLCLFYYRDEKEEGILGSILLPSFQISMLSAEDHINRKYAFKIQGRKWSCG</sequence>
<proteinExistence type="predicted"/>
<dbReference type="AlphaFoldDB" id="A0A7R5K2K0"/>
<dbReference type="InterPro" id="IPR001849">
    <property type="entry name" value="PH_domain"/>
</dbReference>
<dbReference type="SMART" id="SM00456">
    <property type="entry name" value="WW"/>
    <property type="match status" value="2"/>
</dbReference>
<evidence type="ECO:0000259" key="3">
    <source>
        <dbReference type="PROSITE" id="PS50020"/>
    </source>
</evidence>
<evidence type="ECO:0000313" key="4">
    <source>
        <dbReference type="Proteomes" id="UP000504627"/>
    </source>
</evidence>
<dbReference type="PROSITE" id="PS50003">
    <property type="entry name" value="PH_DOMAIN"/>
    <property type="match status" value="1"/>
</dbReference>
<dbReference type="InterPro" id="IPR011993">
    <property type="entry name" value="PH-like_dom_sf"/>
</dbReference>
<dbReference type="CDD" id="cd00201">
    <property type="entry name" value="WW"/>
    <property type="match status" value="1"/>
</dbReference>
<feature type="domain" description="PH" evidence="2">
    <location>
        <begin position="168"/>
        <end position="245"/>
    </location>
</feature>
<dbReference type="GO" id="GO:0010314">
    <property type="term" value="F:phosphatidylinositol-5-phosphate binding"/>
    <property type="evidence" value="ECO:0007669"/>
    <property type="project" value="TreeGrafter"/>
</dbReference>
<feature type="domain" description="WW" evidence="3">
    <location>
        <begin position="10"/>
        <end position="43"/>
    </location>
</feature>
<dbReference type="InterPro" id="IPR036020">
    <property type="entry name" value="WW_dom_sf"/>
</dbReference>
<gene>
    <name evidence="5" type="primary">PLEKHA5</name>
</gene>
<keyword evidence="4" id="KW-1185">Reference proteome</keyword>
<feature type="compositionally biased region" description="Basic residues" evidence="1">
    <location>
        <begin position="146"/>
        <end position="155"/>
    </location>
</feature>
<dbReference type="Pfam" id="PF00169">
    <property type="entry name" value="PH"/>
    <property type="match status" value="1"/>
</dbReference>
<protein>
    <submittedName>
        <fullName evidence="5">Pleckstrin homology domain-containing family A member 5 isoform X12</fullName>
    </submittedName>
</protein>
<dbReference type="PANTHER" id="PTHR12752:SF3">
    <property type="entry name" value="PLECKSTRIN HOMOLOGY DOMAIN-CONTAINING FAMILY A MEMBER 5"/>
    <property type="match status" value="1"/>
</dbReference>
<dbReference type="CTD" id="54477"/>